<feature type="region of interest" description="Disordered" evidence="2">
    <location>
        <begin position="541"/>
        <end position="565"/>
    </location>
</feature>
<dbReference type="PATRIC" id="fig|926566.3.peg.344"/>
<accession>I3ZBS3</accession>
<dbReference type="Pfam" id="PF12779">
    <property type="entry name" value="WXXGXW"/>
    <property type="match status" value="1"/>
</dbReference>
<dbReference type="PANTHER" id="PTHR23075">
    <property type="entry name" value="PUTATIVE ATP-ASE"/>
    <property type="match status" value="1"/>
</dbReference>
<keyword evidence="5" id="KW-1185">Reference proteome</keyword>
<dbReference type="Proteomes" id="UP000006056">
    <property type="component" value="Chromosome"/>
</dbReference>
<organism evidence="4 5">
    <name type="scientific">Terriglobus roseus (strain DSM 18391 / NRRL B-41598 / KBS 63)</name>
    <dbReference type="NCBI Taxonomy" id="926566"/>
    <lineage>
        <taxon>Bacteria</taxon>
        <taxon>Pseudomonadati</taxon>
        <taxon>Acidobacteriota</taxon>
        <taxon>Terriglobia</taxon>
        <taxon>Terriglobales</taxon>
        <taxon>Acidobacteriaceae</taxon>
        <taxon>Terriglobus</taxon>
    </lineage>
</organism>
<dbReference type="HOGENOM" id="CLU_457685_0_0_0"/>
<feature type="signal peptide" evidence="3">
    <location>
        <begin position="1"/>
        <end position="19"/>
    </location>
</feature>
<dbReference type="InterPro" id="IPR024447">
    <property type="entry name" value="YXWGXW_rpt"/>
</dbReference>
<evidence type="ECO:0000256" key="2">
    <source>
        <dbReference type="SAM" id="MobiDB-lite"/>
    </source>
</evidence>
<dbReference type="GO" id="GO:0008270">
    <property type="term" value="F:zinc ion binding"/>
    <property type="evidence" value="ECO:0007669"/>
    <property type="project" value="TreeGrafter"/>
</dbReference>
<dbReference type="OrthoDB" id="983175at2"/>
<keyword evidence="3" id="KW-0732">Signal</keyword>
<evidence type="ECO:0000256" key="3">
    <source>
        <dbReference type="SAM" id="SignalP"/>
    </source>
</evidence>
<dbReference type="PROSITE" id="PS51257">
    <property type="entry name" value="PROKAR_LIPOPROTEIN"/>
    <property type="match status" value="1"/>
</dbReference>
<dbReference type="PANTHER" id="PTHR23075:SF0">
    <property type="entry name" value="ATPASE FAMILY AAA DOMAIN-CONTAINING PROTEIN 3"/>
    <property type="match status" value="1"/>
</dbReference>
<dbReference type="AlphaFoldDB" id="I3ZBS3"/>
<keyword evidence="1" id="KW-0175">Coiled coil</keyword>
<feature type="region of interest" description="Disordered" evidence="2">
    <location>
        <begin position="613"/>
        <end position="654"/>
    </location>
</feature>
<dbReference type="eggNOG" id="COG0810">
    <property type="taxonomic scope" value="Bacteria"/>
</dbReference>
<evidence type="ECO:0008006" key="6">
    <source>
        <dbReference type="Google" id="ProtNLM"/>
    </source>
</evidence>
<feature type="region of interest" description="Disordered" evidence="2">
    <location>
        <begin position="348"/>
        <end position="475"/>
    </location>
</feature>
<protein>
    <recommendedName>
        <fullName evidence="6">YXWGXW repeat-containing protein</fullName>
    </recommendedName>
</protein>
<name>I3ZBS3_TERRK</name>
<gene>
    <name evidence="4" type="ordered locus">Terro_0342</name>
</gene>
<evidence type="ECO:0000256" key="1">
    <source>
        <dbReference type="ARBA" id="ARBA00023054"/>
    </source>
</evidence>
<dbReference type="STRING" id="926566.Terro_0342"/>
<dbReference type="KEGG" id="trs:Terro_0342"/>
<feature type="compositionally biased region" description="Low complexity" evidence="2">
    <location>
        <begin position="613"/>
        <end position="627"/>
    </location>
</feature>
<feature type="compositionally biased region" description="Low complexity" evidence="2">
    <location>
        <begin position="376"/>
        <end position="475"/>
    </location>
</feature>
<evidence type="ECO:0000313" key="5">
    <source>
        <dbReference type="Proteomes" id="UP000006056"/>
    </source>
</evidence>
<dbReference type="GO" id="GO:0007005">
    <property type="term" value="P:mitochondrion organization"/>
    <property type="evidence" value="ECO:0007669"/>
    <property type="project" value="TreeGrafter"/>
</dbReference>
<sequence>MKNSMFRTSALLVSSLGMALTGCKNNQIGQPAPIVDGNAAANDPAAANMIGTQVAGVSYAQMPQSSATNYAPQTAAPVARARGQNEAYQYNTQPPAYQGQQGYDQAYTGDQQDYYAGDPQSDANEYDQYAQLLDPGEGATQPPPPLPADYEQPEAPGPDYLWTPGYWDYANTGYYYVPGTWVSAPYQGALWTPGWWGQVGNRYRFHHGYWGRHVGYYGGINYGFGYIGLGYQGGYWNGDHFFYNREVNRVDPRRVNNYVYNRNISVTNREYINNTRVSYYGPGGLNRRPVPQEFAALREQRVPPMQAQLQNRRAAEANRQQFFAANNGRPATLFAARPLQADRNIAAPSRTMPANFGNFGRQGMPNMQMPANASPQQRQQFEQQQRMQQQQANVQQMQQRNMMEQQRNQNLQQHGQNIQQQQANAQQRQQFEQQQRMQQQQANVQGLQQRQQMEQQRNQNLQQRGQNMQQLQQNLQQRQQVDQQRQQLEQQRQQANVQQQQRQQQTQQFNQQRQQQQQQMNQQREQQANVQRQQQEQQRQQQANVQRQQQANQQRQQMNQQREQQVNQQRQQQVQAQQQQRTQQMQQQQAQQQQRVQQMQQQQQQRVQQQQQRVQEQQQRQQQMQARPAGAAPRMEAPRQGPSPHGEGPHGDRH</sequence>
<dbReference type="EMBL" id="CP003379">
    <property type="protein sequence ID" value="AFL86691.1"/>
    <property type="molecule type" value="Genomic_DNA"/>
</dbReference>
<evidence type="ECO:0000313" key="4">
    <source>
        <dbReference type="EMBL" id="AFL86691.1"/>
    </source>
</evidence>
<reference evidence="4 5" key="1">
    <citation type="submission" date="2012-06" db="EMBL/GenBank/DDBJ databases">
        <title>Complete genome of Terriglobus roseus DSM 18391.</title>
        <authorList>
            <consortium name="US DOE Joint Genome Institute (JGI-PGF)"/>
            <person name="Lucas S."/>
            <person name="Copeland A."/>
            <person name="Lapidus A."/>
            <person name="Glavina del Rio T."/>
            <person name="Dalin E."/>
            <person name="Tice H."/>
            <person name="Bruce D."/>
            <person name="Goodwin L."/>
            <person name="Pitluck S."/>
            <person name="Peters L."/>
            <person name="Mikhailova N."/>
            <person name="Munk A.C.C."/>
            <person name="Kyrpides N."/>
            <person name="Mavromatis K."/>
            <person name="Ivanova N."/>
            <person name="Brettin T."/>
            <person name="Detter J.C."/>
            <person name="Han C."/>
            <person name="Larimer F."/>
            <person name="Land M."/>
            <person name="Hauser L."/>
            <person name="Markowitz V."/>
            <person name="Cheng J.-F."/>
            <person name="Hugenholtz P."/>
            <person name="Woyke T."/>
            <person name="Wu D."/>
            <person name="Brambilla E."/>
            <person name="Klenk H.-P."/>
            <person name="Eisen J.A."/>
        </authorList>
    </citation>
    <scope>NUCLEOTIDE SEQUENCE [LARGE SCALE GENOMIC DNA]</scope>
    <source>
        <strain evidence="5">DSM 18391 / NRRL B-41598 / KBS 63</strain>
    </source>
</reference>
<feature type="region of interest" description="Disordered" evidence="2">
    <location>
        <begin position="134"/>
        <end position="154"/>
    </location>
</feature>
<proteinExistence type="predicted"/>
<feature type="chain" id="PRO_5003684607" description="YXWGXW repeat-containing protein" evidence="3">
    <location>
        <begin position="20"/>
        <end position="654"/>
    </location>
</feature>